<feature type="zinc finger region" description="C3H1-type" evidence="9">
    <location>
        <begin position="177"/>
        <end position="204"/>
    </location>
</feature>
<keyword evidence="2" id="KW-0507">mRNA processing</keyword>
<feature type="compositionally biased region" description="Basic residues" evidence="10">
    <location>
        <begin position="420"/>
        <end position="429"/>
    </location>
</feature>
<evidence type="ECO:0000256" key="5">
    <source>
        <dbReference type="ARBA" id="ARBA00022771"/>
    </source>
</evidence>
<feature type="domain" description="C3H1-type" evidence="11">
    <location>
        <begin position="231"/>
        <end position="257"/>
    </location>
</feature>
<evidence type="ECO:0000313" key="13">
    <source>
        <dbReference type="EMBL" id="KAG5484615.1"/>
    </source>
</evidence>
<dbReference type="Pfam" id="PF00098">
    <property type="entry name" value="zf-CCHC"/>
    <property type="match status" value="1"/>
</dbReference>
<dbReference type="KEGG" id="lenr:94174365"/>
<dbReference type="FunFam" id="4.10.1000.10:FF:000051">
    <property type="entry name" value="Cleavage and polyadenylation specificity factor 30 kDa subunit"/>
    <property type="match status" value="1"/>
</dbReference>
<dbReference type="InterPro" id="IPR045348">
    <property type="entry name" value="CPSF4/Yth1"/>
</dbReference>
<feature type="compositionally biased region" description="Gly residues" evidence="10">
    <location>
        <begin position="397"/>
        <end position="419"/>
    </location>
</feature>
<evidence type="ECO:0000259" key="11">
    <source>
        <dbReference type="PROSITE" id="PS50103"/>
    </source>
</evidence>
<feature type="compositionally biased region" description="Basic and acidic residues" evidence="10">
    <location>
        <begin position="40"/>
        <end position="49"/>
    </location>
</feature>
<dbReference type="PANTHER" id="PTHR23102:SF24">
    <property type="entry name" value="CLEAVAGE AND POLYADENYLATION SPECIFICITY FACTOR SUBUNIT 4"/>
    <property type="match status" value="1"/>
</dbReference>
<dbReference type="SUPFAM" id="SSF90229">
    <property type="entry name" value="CCCH zinc finger"/>
    <property type="match status" value="1"/>
</dbReference>
<gene>
    <name evidence="13" type="ORF">CUR178_07206</name>
</gene>
<feature type="domain" description="CCHC-type" evidence="12">
    <location>
        <begin position="342"/>
        <end position="358"/>
    </location>
</feature>
<keyword evidence="5 9" id="KW-0863">Zinc-finger</keyword>
<sequence length="429" mass="46760">MALFHSSPTHNTRNIHPHTHTSTLPSPSPFPPSPLPNNSTEKERERERNCGSGVTLPHTKAAELDRAPATSHTCAVPSRERDETRRKGDTSAKMFVDDAAGTHFDFEDTLPKEQPRTEKKLEICQDFQRGRCRFGDTCPQRHIISAYRTVQTKVCKHWLRGACVNGDNCLYLHEYDNRYVPQCAFFERVGECTNPECPFLHTRPSELLPECAAYRRGFCPMGPSCRLRHVKRESACPYYLAGFCPLGPRCPLGHPIQERYDRDAVSKRILAKMIVERADDPTFNRSATCYRAGCFDPGHLAPDCPGPQHSVLHKALGEIQEPGQPIGTLENGGRGSGGASHRRCFLCDEEGHTMKDCPTNTHRNQHRSGGSGGPGAPQGNSGGVGIANRRRLRREGGAGVGGGPSGGGGGGGTGFGGGGGRRRPGRDHG</sequence>
<evidence type="ECO:0000256" key="4">
    <source>
        <dbReference type="ARBA" id="ARBA00022737"/>
    </source>
</evidence>
<keyword evidence="14" id="KW-1185">Reference proteome</keyword>
<dbReference type="RefSeq" id="XP_067695241.1">
    <property type="nucleotide sequence ID" value="XM_067838855.1"/>
</dbReference>
<dbReference type="OrthoDB" id="1914176at2759"/>
<evidence type="ECO:0000256" key="2">
    <source>
        <dbReference type="ARBA" id="ARBA00022664"/>
    </source>
</evidence>
<feature type="domain" description="C3H1-type" evidence="11">
    <location>
        <begin position="118"/>
        <end position="145"/>
    </location>
</feature>
<evidence type="ECO:0000256" key="6">
    <source>
        <dbReference type="ARBA" id="ARBA00022833"/>
    </source>
</evidence>
<dbReference type="InterPro" id="IPR001878">
    <property type="entry name" value="Znf_CCHC"/>
</dbReference>
<feature type="compositionally biased region" description="Pro residues" evidence="10">
    <location>
        <begin position="26"/>
        <end position="35"/>
    </location>
</feature>
<feature type="zinc finger region" description="C3H1-type" evidence="9">
    <location>
        <begin position="149"/>
        <end position="176"/>
    </location>
</feature>
<organism evidence="13 14">
    <name type="scientific">Leishmania enriettii</name>
    <dbReference type="NCBI Taxonomy" id="5663"/>
    <lineage>
        <taxon>Eukaryota</taxon>
        <taxon>Discoba</taxon>
        <taxon>Euglenozoa</taxon>
        <taxon>Kinetoplastea</taxon>
        <taxon>Metakinetoplastina</taxon>
        <taxon>Trypanosomatida</taxon>
        <taxon>Trypanosomatidae</taxon>
        <taxon>Leishmaniinae</taxon>
        <taxon>Leishmania</taxon>
    </lineage>
</organism>
<feature type="region of interest" description="Disordered" evidence="10">
    <location>
        <begin position="355"/>
        <end position="429"/>
    </location>
</feature>
<feature type="zinc finger region" description="C3H1-type" evidence="9">
    <location>
        <begin position="118"/>
        <end position="145"/>
    </location>
</feature>
<dbReference type="Proteomes" id="UP000674179">
    <property type="component" value="Chromosome 9"/>
</dbReference>
<dbReference type="SUPFAM" id="SSF57756">
    <property type="entry name" value="Retrovirus zinc finger-like domains"/>
    <property type="match status" value="1"/>
</dbReference>
<dbReference type="GO" id="GO:0003723">
    <property type="term" value="F:RNA binding"/>
    <property type="evidence" value="ECO:0007669"/>
    <property type="project" value="UniProtKB-KW"/>
</dbReference>
<feature type="zinc finger region" description="C3H1-type" evidence="9">
    <location>
        <begin position="231"/>
        <end position="257"/>
    </location>
</feature>
<dbReference type="GO" id="GO:0008270">
    <property type="term" value="F:zinc ion binding"/>
    <property type="evidence" value="ECO:0007669"/>
    <property type="project" value="UniProtKB-KW"/>
</dbReference>
<dbReference type="PANTHER" id="PTHR23102">
    <property type="entry name" value="CLEAVAGE AND POLYADENYLATION SPECIFICITY FACTOR SUBUNIT 4-RELATED"/>
    <property type="match status" value="1"/>
</dbReference>
<feature type="compositionally biased region" description="Basic and acidic residues" evidence="10">
    <location>
        <begin position="78"/>
        <end position="90"/>
    </location>
</feature>
<keyword evidence="3 9" id="KW-0479">Metal-binding</keyword>
<dbReference type="Pfam" id="PF14608">
    <property type="entry name" value="zf-CCCH_2"/>
    <property type="match status" value="3"/>
</dbReference>
<dbReference type="PROSITE" id="PS50103">
    <property type="entry name" value="ZF_C3H1"/>
    <property type="match status" value="5"/>
</dbReference>
<reference evidence="13 14" key="1">
    <citation type="submission" date="2021-02" db="EMBL/GenBank/DDBJ databases">
        <title>Leishmania (Mundinia) enrietti genome sequencing and assembly.</title>
        <authorList>
            <person name="Almutairi H."/>
            <person name="Gatherer D."/>
        </authorList>
    </citation>
    <scope>NUCLEOTIDE SEQUENCE [LARGE SCALE GENOMIC DNA]</scope>
    <source>
        <strain evidence="13">CUR178</strain>
    </source>
</reference>
<keyword evidence="8" id="KW-0539">Nucleus</keyword>
<dbReference type="Pfam" id="PF18345">
    <property type="entry name" value="zf_CCCH_4"/>
    <property type="match status" value="1"/>
</dbReference>
<feature type="domain" description="C3H1-type" evidence="11">
    <location>
        <begin position="205"/>
        <end position="230"/>
    </location>
</feature>
<dbReference type="Pfam" id="PF00642">
    <property type="entry name" value="zf-CCCH"/>
    <property type="match status" value="1"/>
</dbReference>
<evidence type="ECO:0000313" key="14">
    <source>
        <dbReference type="Proteomes" id="UP000674179"/>
    </source>
</evidence>
<dbReference type="AlphaFoldDB" id="A0A836HXE9"/>
<evidence type="ECO:0000256" key="10">
    <source>
        <dbReference type="SAM" id="MobiDB-lite"/>
    </source>
</evidence>
<evidence type="ECO:0000256" key="9">
    <source>
        <dbReference type="PROSITE-ProRule" id="PRU00723"/>
    </source>
</evidence>
<dbReference type="GO" id="GO:0005634">
    <property type="term" value="C:nucleus"/>
    <property type="evidence" value="ECO:0007669"/>
    <property type="project" value="UniProtKB-SubCell"/>
</dbReference>
<dbReference type="EMBL" id="JAFHKP010000009">
    <property type="protein sequence ID" value="KAG5484615.1"/>
    <property type="molecule type" value="Genomic_DNA"/>
</dbReference>
<dbReference type="SMART" id="SM00343">
    <property type="entry name" value="ZnF_C2HC"/>
    <property type="match status" value="2"/>
</dbReference>
<evidence type="ECO:0000256" key="8">
    <source>
        <dbReference type="ARBA" id="ARBA00023242"/>
    </source>
</evidence>
<feature type="compositionally biased region" description="Gly residues" evidence="10">
    <location>
        <begin position="369"/>
        <end position="385"/>
    </location>
</feature>
<evidence type="ECO:0000256" key="3">
    <source>
        <dbReference type="ARBA" id="ARBA00022723"/>
    </source>
</evidence>
<feature type="domain" description="C3H1-type" evidence="11">
    <location>
        <begin position="149"/>
        <end position="176"/>
    </location>
</feature>
<feature type="zinc finger region" description="C3H1-type" evidence="9">
    <location>
        <begin position="205"/>
        <end position="230"/>
    </location>
</feature>
<comment type="caution">
    <text evidence="13">The sequence shown here is derived from an EMBL/GenBank/DDBJ whole genome shotgun (WGS) entry which is preliminary data.</text>
</comment>
<dbReference type="InterPro" id="IPR036855">
    <property type="entry name" value="Znf_CCCH_sf"/>
</dbReference>
<dbReference type="GO" id="GO:0006397">
    <property type="term" value="P:mRNA processing"/>
    <property type="evidence" value="ECO:0007669"/>
    <property type="project" value="UniProtKB-KW"/>
</dbReference>
<name>A0A836HXE9_LEIEN</name>
<dbReference type="InterPro" id="IPR000571">
    <property type="entry name" value="Znf_CCCH"/>
</dbReference>
<proteinExistence type="predicted"/>
<comment type="subcellular location">
    <subcellularLocation>
        <location evidence="1">Nucleus</location>
    </subcellularLocation>
</comment>
<dbReference type="PROSITE" id="PS50158">
    <property type="entry name" value="ZF_CCHC"/>
    <property type="match status" value="1"/>
</dbReference>
<feature type="region of interest" description="Disordered" evidence="10">
    <location>
        <begin position="1"/>
        <end position="90"/>
    </location>
</feature>
<dbReference type="InterPro" id="IPR036875">
    <property type="entry name" value="Znf_CCHC_sf"/>
</dbReference>
<dbReference type="FunFam" id="4.10.1000.10:FF:000017">
    <property type="entry name" value="Cleavage and polyadenylation specificity factor 30 kDa subunit"/>
    <property type="match status" value="1"/>
</dbReference>
<feature type="domain" description="C3H1-type" evidence="11">
    <location>
        <begin position="177"/>
        <end position="204"/>
    </location>
</feature>
<dbReference type="Gene3D" id="4.10.60.10">
    <property type="entry name" value="Zinc finger, CCHC-type"/>
    <property type="match status" value="1"/>
</dbReference>
<dbReference type="GeneID" id="94174365"/>
<evidence type="ECO:0008006" key="15">
    <source>
        <dbReference type="Google" id="ProtNLM"/>
    </source>
</evidence>
<keyword evidence="7" id="KW-0694">RNA-binding</keyword>
<protein>
    <recommendedName>
        <fullName evidence="15">Cleavage and polyadenylation specificity factor 30 kDa subunit</fullName>
    </recommendedName>
</protein>
<feature type="compositionally biased region" description="Polar residues" evidence="10">
    <location>
        <begin position="1"/>
        <end position="12"/>
    </location>
</feature>
<evidence type="ECO:0000259" key="12">
    <source>
        <dbReference type="PROSITE" id="PS50158"/>
    </source>
</evidence>
<evidence type="ECO:0000256" key="7">
    <source>
        <dbReference type="ARBA" id="ARBA00022884"/>
    </source>
</evidence>
<evidence type="ECO:0000256" key="1">
    <source>
        <dbReference type="ARBA" id="ARBA00004123"/>
    </source>
</evidence>
<keyword evidence="6 9" id="KW-0862">Zinc</keyword>
<accession>A0A836HXE9</accession>
<dbReference type="Gene3D" id="4.10.1000.10">
    <property type="entry name" value="Zinc finger, CCCH-type"/>
    <property type="match status" value="3"/>
</dbReference>
<dbReference type="SMART" id="SM00356">
    <property type="entry name" value="ZnF_C3H1"/>
    <property type="match status" value="5"/>
</dbReference>
<keyword evidence="4" id="KW-0677">Repeat</keyword>